<proteinExistence type="predicted"/>
<evidence type="ECO:0000313" key="1">
    <source>
        <dbReference type="EMBL" id="SNY03434.1"/>
    </source>
</evidence>
<evidence type="ECO:0000313" key="2">
    <source>
        <dbReference type="Proteomes" id="UP000217726"/>
    </source>
</evidence>
<dbReference type="AlphaFoldDB" id="A0A285EYC3"/>
<organism evidence="1 2">
    <name type="scientific">Methanohalophilus euhalobius</name>
    <dbReference type="NCBI Taxonomy" id="51203"/>
    <lineage>
        <taxon>Archaea</taxon>
        <taxon>Methanobacteriati</taxon>
        <taxon>Methanobacteriota</taxon>
        <taxon>Stenosarchaea group</taxon>
        <taxon>Methanomicrobia</taxon>
        <taxon>Methanosarcinales</taxon>
        <taxon>Methanosarcinaceae</taxon>
        <taxon>Methanohalophilus</taxon>
    </lineage>
</organism>
<accession>A0A285EYC3</accession>
<name>A0A285EYC3_9EURY</name>
<dbReference type="Proteomes" id="UP000217726">
    <property type="component" value="Unassembled WGS sequence"/>
</dbReference>
<dbReference type="EMBL" id="OBDR01000002">
    <property type="protein sequence ID" value="SNY03434.1"/>
    <property type="molecule type" value="Genomic_DNA"/>
</dbReference>
<keyword evidence="2" id="KW-1185">Reference proteome</keyword>
<gene>
    <name evidence="1" type="ORF">SAMN06295989_1028</name>
</gene>
<sequence>MSVFLVDDRDSSYNQTLEGLKYNMNYRSIVQGWSYNQTLEGLKFSSINSILFHNFLL</sequence>
<reference evidence="2" key="1">
    <citation type="submission" date="2017-09" db="EMBL/GenBank/DDBJ databases">
        <authorList>
            <person name="Varghese N."/>
            <person name="Submissions S."/>
        </authorList>
    </citation>
    <scope>NUCLEOTIDE SEQUENCE [LARGE SCALE GENOMIC DNA]</scope>
    <source>
        <strain evidence="2">WG-1MB</strain>
    </source>
</reference>
<protein>
    <submittedName>
        <fullName evidence="1">Uncharacterized protein</fullName>
    </submittedName>
</protein>